<reference evidence="2" key="1">
    <citation type="submission" date="2023-03" db="UniProtKB">
        <authorList>
            <consortium name="EnsemblPlants"/>
        </authorList>
    </citation>
    <scope>IDENTIFICATION</scope>
</reference>
<evidence type="ECO:0000256" key="1">
    <source>
        <dbReference type="SAM" id="MobiDB-lite"/>
    </source>
</evidence>
<protein>
    <submittedName>
        <fullName evidence="2">Uncharacterized protein</fullName>
    </submittedName>
</protein>
<dbReference type="AlphaFoldDB" id="A0A9I9CT63"/>
<evidence type="ECO:0000313" key="2">
    <source>
        <dbReference type="EnsemblPlants" id="MELO3C008084.2.1"/>
    </source>
</evidence>
<organism evidence="2">
    <name type="scientific">Cucumis melo</name>
    <name type="common">Muskmelon</name>
    <dbReference type="NCBI Taxonomy" id="3656"/>
    <lineage>
        <taxon>Eukaryota</taxon>
        <taxon>Viridiplantae</taxon>
        <taxon>Streptophyta</taxon>
        <taxon>Embryophyta</taxon>
        <taxon>Tracheophyta</taxon>
        <taxon>Spermatophyta</taxon>
        <taxon>Magnoliopsida</taxon>
        <taxon>eudicotyledons</taxon>
        <taxon>Gunneridae</taxon>
        <taxon>Pentapetalae</taxon>
        <taxon>rosids</taxon>
        <taxon>fabids</taxon>
        <taxon>Cucurbitales</taxon>
        <taxon>Cucurbitaceae</taxon>
        <taxon>Benincaseae</taxon>
        <taxon>Cucumis</taxon>
    </lineage>
</organism>
<accession>A0A9I9CT63</accession>
<feature type="compositionally biased region" description="Basic and acidic residues" evidence="1">
    <location>
        <begin position="45"/>
        <end position="58"/>
    </location>
</feature>
<name>A0A9I9CT63_CUCME</name>
<dbReference type="EnsemblPlants" id="MELO3C008084.2.1">
    <property type="protein sequence ID" value="MELO3C008084.2.1"/>
    <property type="gene ID" value="MELO3C008084.2"/>
</dbReference>
<dbReference type="Gramene" id="MELO3C008084.2.1">
    <property type="protein sequence ID" value="MELO3C008084.2.1"/>
    <property type="gene ID" value="MELO3C008084.2"/>
</dbReference>
<proteinExistence type="predicted"/>
<feature type="region of interest" description="Disordered" evidence="1">
    <location>
        <begin position="1"/>
        <end position="79"/>
    </location>
</feature>
<feature type="compositionally biased region" description="Low complexity" evidence="1">
    <location>
        <begin position="11"/>
        <end position="20"/>
    </location>
</feature>
<sequence>MATEKVGVAKGLGSKKLLTNLKKKTNPKRQRSKTAGGGGINGRWYKKEQLEMTNKKPQEPTTLQKENRRKNFQRGPMADQRAMAMAVAAAIGVQRSTAGGKRFRVSRFLKIRVFRAFKTHALIST</sequence>
<feature type="compositionally biased region" description="Basic residues" evidence="1">
    <location>
        <begin position="21"/>
        <end position="32"/>
    </location>
</feature>